<dbReference type="GeneID" id="19467599"/>
<dbReference type="AlphaFoldDB" id="S3DDF9"/>
<accession>S3DDF9</accession>
<dbReference type="Pfam" id="PF23232">
    <property type="entry name" value="AAA_lid_13"/>
    <property type="match status" value="1"/>
</dbReference>
<dbReference type="KEGG" id="glz:GLAREA_08551"/>
<sequence>MADTQDISRSQEVTSLDIIQQKDDVTTCTREIALSTETTGQGDHINSIPTTEAKDLPVTDSQLTQIREKLAELEAVITTLKAASVSTVKSPEHDPEAEEAAELAKRWEKEAEEVRRLEEENIASAIRIKDFDTPKGVSHVASEQWLLKDFRTTWTSSDTKSVLIISMKKFRGATTHVESTTLHDQRPHDDITGVIVQAVQAQNLSEPDILYQEKMSGAEPPARQADRLAFGNAEVLLEIGKKCGLNIPIGSKVLLRPFKPLVYYEEYFRELLRTQESLHDTLTLRFEENLASVPEHKPDNTGENPSGQVVTMTDEIRDGTPNLEKETERDEVLWKLKRDVVAARKLRNGLRCLIYFMDVYMQDILEMHGKIQRGEVKEIAFDYLWMLFKRGEEIVTTKSQIQAYHVLQVTGGRSIVPALSDDTEKKRARISQTRTSALVIDCFYLDFDGKKFGPVMKTFTIEPFEGSMPLSALECIPLPKDGIKRESLIDRGKKFVKATKTAHMNYRGLTVKQNVTSKVEEVDGGIMIDFELAYRNSDELETPIFINENDINRLPDDSLSYQELTEPCSLGGTCCSVNYNIDDSVLSTEPDTDVTNDIAALTPTVSICISKGEIDVERLVLLPYRVLGYALLARKWFAFDLDLVEPIKKLRPNEPDGFADLVLPDGHKDVVRALVYMHTKGVQQQGGSATQERVPGREIDLVRGKGKGLIILLHGAPGVGKTSTAECVAINTQRPLFPITCGDIGGVTAGEVEKKLESFFDLARKWNCVLLLDEADVFLCERTKGDIQQNALVSVFLRVLEYYSGILILTTNRVAEFDEAIKSRIHLSLYYPPLAQEETREVWKMNIRRLERENTRPPPNRPIDFDKKKIMAYSKSHWNDNHRWNGRQIKNAFQTAIALAEWEHLKYESVEEANSPPLLLDEHFRQVALASAHFERYLLQTRRNKTDKMLMKQSEVRDDDYDPRKNIIQDNGSGVKFKLAVSNNPMQRSDQIGSDDESNESNEEKLAQRVKARQMVQAKLTRESAKRADSERKQREERALKKDVIKRERTMKQEEDARLHDATEAIRTTGFSDSESD</sequence>
<dbReference type="eggNOG" id="KOG0742">
    <property type="taxonomic scope" value="Eukaryota"/>
</dbReference>
<dbReference type="OrthoDB" id="10042665at2759"/>
<dbReference type="InterPro" id="IPR054289">
    <property type="entry name" value="DUF7025"/>
</dbReference>
<keyword evidence="4" id="KW-0378">Hydrolase</keyword>
<dbReference type="InterPro" id="IPR003959">
    <property type="entry name" value="ATPase_AAA_core"/>
</dbReference>
<dbReference type="Pfam" id="PF00004">
    <property type="entry name" value="AAA"/>
    <property type="match status" value="1"/>
</dbReference>
<dbReference type="InterPro" id="IPR056599">
    <property type="entry name" value="AAA_lid_fung"/>
</dbReference>
<proteinExistence type="predicted"/>
<feature type="compositionally biased region" description="Polar residues" evidence="2">
    <location>
        <begin position="982"/>
        <end position="992"/>
    </location>
</feature>
<dbReference type="CDD" id="cd19481">
    <property type="entry name" value="RecA-like_protease"/>
    <property type="match status" value="1"/>
</dbReference>
<dbReference type="PANTHER" id="PTHR46411">
    <property type="entry name" value="FAMILY ATPASE, PUTATIVE-RELATED"/>
    <property type="match status" value="1"/>
</dbReference>
<dbReference type="SMART" id="SM00382">
    <property type="entry name" value="AAA"/>
    <property type="match status" value="1"/>
</dbReference>
<dbReference type="GO" id="GO:0016887">
    <property type="term" value="F:ATP hydrolysis activity"/>
    <property type="evidence" value="ECO:0007669"/>
    <property type="project" value="InterPro"/>
</dbReference>
<keyword evidence="1" id="KW-0175">Coiled coil</keyword>
<reference evidence="4 5" key="1">
    <citation type="journal article" date="2013" name="BMC Genomics">
        <title>Genomics-driven discovery of the pneumocandin biosynthetic gene cluster in the fungus Glarea lozoyensis.</title>
        <authorList>
            <person name="Chen L."/>
            <person name="Yue Q."/>
            <person name="Zhang X."/>
            <person name="Xiang M."/>
            <person name="Wang C."/>
            <person name="Li S."/>
            <person name="Che Y."/>
            <person name="Ortiz-Lopez F.J."/>
            <person name="Bills G.F."/>
            <person name="Liu X."/>
            <person name="An Z."/>
        </authorList>
    </citation>
    <scope>NUCLEOTIDE SEQUENCE [LARGE SCALE GENOMIC DNA]</scope>
    <source>
        <strain evidence="5">ATCC 20868 / MF5171</strain>
    </source>
</reference>
<gene>
    <name evidence="4" type="ORF">GLAREA_08551</name>
</gene>
<feature type="domain" description="AAA+ ATPase" evidence="3">
    <location>
        <begin position="707"/>
        <end position="835"/>
    </location>
</feature>
<evidence type="ECO:0000313" key="4">
    <source>
        <dbReference type="EMBL" id="EPE24698.1"/>
    </source>
</evidence>
<dbReference type="SUPFAM" id="SSF52540">
    <property type="entry name" value="P-loop containing nucleoside triphosphate hydrolases"/>
    <property type="match status" value="1"/>
</dbReference>
<dbReference type="PANTHER" id="PTHR46411:SF3">
    <property type="entry name" value="AAA+ ATPASE DOMAIN-CONTAINING PROTEIN"/>
    <property type="match status" value="1"/>
</dbReference>
<organism evidence="4 5">
    <name type="scientific">Glarea lozoyensis (strain ATCC 20868 / MF5171)</name>
    <dbReference type="NCBI Taxonomy" id="1116229"/>
    <lineage>
        <taxon>Eukaryota</taxon>
        <taxon>Fungi</taxon>
        <taxon>Dikarya</taxon>
        <taxon>Ascomycota</taxon>
        <taxon>Pezizomycotina</taxon>
        <taxon>Leotiomycetes</taxon>
        <taxon>Helotiales</taxon>
        <taxon>Helotiaceae</taxon>
        <taxon>Glarea</taxon>
    </lineage>
</organism>
<dbReference type="Proteomes" id="UP000016922">
    <property type="component" value="Unassembled WGS sequence"/>
</dbReference>
<evidence type="ECO:0000256" key="2">
    <source>
        <dbReference type="SAM" id="MobiDB-lite"/>
    </source>
</evidence>
<keyword evidence="5" id="KW-1185">Reference proteome</keyword>
<dbReference type="RefSeq" id="XP_008088786.1">
    <property type="nucleotide sequence ID" value="XM_008090595.1"/>
</dbReference>
<dbReference type="HOGENOM" id="CLU_004471_2_3_1"/>
<evidence type="ECO:0000259" key="3">
    <source>
        <dbReference type="SMART" id="SM00382"/>
    </source>
</evidence>
<dbReference type="EMBL" id="KE145373">
    <property type="protein sequence ID" value="EPE24698.1"/>
    <property type="molecule type" value="Genomic_DNA"/>
</dbReference>
<feature type="compositionally biased region" description="Basic and acidic residues" evidence="2">
    <location>
        <begin position="1020"/>
        <end position="1064"/>
    </location>
</feature>
<dbReference type="Pfam" id="PF22942">
    <property type="entry name" value="DUF7025"/>
    <property type="match status" value="1"/>
</dbReference>
<evidence type="ECO:0000313" key="5">
    <source>
        <dbReference type="Proteomes" id="UP000016922"/>
    </source>
</evidence>
<evidence type="ECO:0000256" key="1">
    <source>
        <dbReference type="SAM" id="Coils"/>
    </source>
</evidence>
<dbReference type="InterPro" id="IPR027417">
    <property type="entry name" value="P-loop_NTPase"/>
</dbReference>
<dbReference type="GO" id="GO:0005524">
    <property type="term" value="F:ATP binding"/>
    <property type="evidence" value="ECO:0007669"/>
    <property type="project" value="InterPro"/>
</dbReference>
<feature type="coiled-coil region" evidence="1">
    <location>
        <begin position="63"/>
        <end position="120"/>
    </location>
</feature>
<dbReference type="Gene3D" id="3.40.50.300">
    <property type="entry name" value="P-loop containing nucleotide triphosphate hydrolases"/>
    <property type="match status" value="1"/>
</dbReference>
<dbReference type="InterPro" id="IPR003593">
    <property type="entry name" value="AAA+_ATPase"/>
</dbReference>
<name>S3DDF9_GLAL2</name>
<protein>
    <submittedName>
        <fullName evidence="4">p-loop containing nucleoside triphosphate hydrolase</fullName>
    </submittedName>
</protein>
<feature type="region of interest" description="Disordered" evidence="2">
    <location>
        <begin position="982"/>
        <end position="1077"/>
    </location>
</feature>